<comment type="similarity">
    <text evidence="2">Belongs to the class-I pyridoxal-phosphate-dependent aminotransferase family.</text>
</comment>
<dbReference type="Gene3D" id="3.90.1150.100">
    <property type="match status" value="2"/>
</dbReference>
<dbReference type="GO" id="GO:0008483">
    <property type="term" value="F:transaminase activity"/>
    <property type="evidence" value="ECO:0007669"/>
    <property type="project" value="UniProtKB-KW"/>
</dbReference>
<evidence type="ECO:0000313" key="8">
    <source>
        <dbReference type="Proteomes" id="UP000199452"/>
    </source>
</evidence>
<dbReference type="InterPro" id="IPR050596">
    <property type="entry name" value="AspAT/PAT-like"/>
</dbReference>
<sequence>MQATPIKSEIVFEKIKASGLPNVGKASIRELVRLVNEIEIASGEKFIRMEMGVPGLEPAKVGVEAEIVALRSGVASKYPMIDGIPALKTEISLFVKNFINVDVDEKYCIPTVGSMQGGMASFLVGNRCQVGKDKTLFVDPGFPVQKQQLRVLGMGYETFDVYNYRGAKLKAKLESYLSKGDIATIIYSNPNNPSWICFTEEELQVIGELATKYNVIVIEDLAYFAMDFRKDLSKPGEAPYQATVANYTDNYILLISSSKAFSYAGQRIGMLVISNALAKKQFPDLKRFFSSDIFGYAMVYGAVYSLSSGTSHSAQYGLAAILKAVNCGEFNFVESVRVYGERAKLMKAIFLKNGFRLVYDMDEDQPLADGFYFTISYPGFSGEKLIEELLYYGVSAISLSITGSERIEGLRACVSQVQDGQIPVLEQRLATFHKNHPVV</sequence>
<dbReference type="Proteomes" id="UP000199452">
    <property type="component" value="Unassembled WGS sequence"/>
</dbReference>
<evidence type="ECO:0000259" key="6">
    <source>
        <dbReference type="Pfam" id="PF00155"/>
    </source>
</evidence>
<dbReference type="Pfam" id="PF00155">
    <property type="entry name" value="Aminotran_1_2"/>
    <property type="match status" value="1"/>
</dbReference>
<evidence type="ECO:0000256" key="2">
    <source>
        <dbReference type="ARBA" id="ARBA00007441"/>
    </source>
</evidence>
<dbReference type="Gene3D" id="3.40.640.10">
    <property type="entry name" value="Type I PLP-dependent aspartate aminotransferase-like (Major domain)"/>
    <property type="match status" value="1"/>
</dbReference>
<evidence type="ECO:0000313" key="7">
    <source>
        <dbReference type="EMBL" id="SDC42814.1"/>
    </source>
</evidence>
<feature type="domain" description="Aminotransferase class I/classII large" evidence="6">
    <location>
        <begin position="50"/>
        <end position="300"/>
    </location>
</feature>
<evidence type="ECO:0000256" key="4">
    <source>
        <dbReference type="ARBA" id="ARBA00022679"/>
    </source>
</evidence>
<protein>
    <submittedName>
        <fullName evidence="7">Aspartate/methionine/tyrosine aminotransferase</fullName>
    </submittedName>
</protein>
<dbReference type="PANTHER" id="PTHR46383:SF1">
    <property type="entry name" value="ASPARTATE AMINOTRANSFERASE"/>
    <property type="match status" value="1"/>
</dbReference>
<dbReference type="InterPro" id="IPR004839">
    <property type="entry name" value="Aminotransferase_I/II_large"/>
</dbReference>
<reference evidence="7 8" key="1">
    <citation type="submission" date="2016-09" db="EMBL/GenBank/DDBJ databases">
        <authorList>
            <person name="Capua I."/>
            <person name="De Benedictis P."/>
            <person name="Joannis T."/>
            <person name="Lombin L.H."/>
            <person name="Cattoli G."/>
        </authorList>
    </citation>
    <scope>NUCLEOTIDE SEQUENCE [LARGE SCALE GENOMIC DNA]</scope>
    <source>
        <strain evidence="7 8">A7P-90m</strain>
    </source>
</reference>
<proteinExistence type="inferred from homology"/>
<dbReference type="AlphaFoldDB" id="A0A1G6LI08"/>
<dbReference type="PANTHER" id="PTHR46383">
    <property type="entry name" value="ASPARTATE AMINOTRANSFERASE"/>
    <property type="match status" value="1"/>
</dbReference>
<evidence type="ECO:0000256" key="5">
    <source>
        <dbReference type="ARBA" id="ARBA00022898"/>
    </source>
</evidence>
<gene>
    <name evidence="7" type="ORF">SAMN05216323_103111</name>
</gene>
<dbReference type="OrthoDB" id="1112781at2"/>
<dbReference type="GO" id="GO:0030170">
    <property type="term" value="F:pyridoxal phosphate binding"/>
    <property type="evidence" value="ECO:0007669"/>
    <property type="project" value="InterPro"/>
</dbReference>
<dbReference type="EMBL" id="FMYP01000031">
    <property type="protein sequence ID" value="SDC42814.1"/>
    <property type="molecule type" value="Genomic_DNA"/>
</dbReference>
<evidence type="ECO:0000256" key="3">
    <source>
        <dbReference type="ARBA" id="ARBA00022576"/>
    </source>
</evidence>
<dbReference type="InterPro" id="IPR015421">
    <property type="entry name" value="PyrdxlP-dep_Trfase_major"/>
</dbReference>
<dbReference type="RefSeq" id="WP_092438270.1">
    <property type="nucleotide sequence ID" value="NZ_FMYP01000031.1"/>
</dbReference>
<dbReference type="STRING" id="1640674.SAMN05216323_103111"/>
<comment type="cofactor">
    <cofactor evidence="1">
        <name>pyridoxal 5'-phosphate</name>
        <dbReference type="ChEBI" id="CHEBI:597326"/>
    </cofactor>
</comment>
<keyword evidence="5" id="KW-0663">Pyridoxal phosphate</keyword>
<dbReference type="SUPFAM" id="SSF53383">
    <property type="entry name" value="PLP-dependent transferases"/>
    <property type="match status" value="1"/>
</dbReference>
<keyword evidence="4 7" id="KW-0808">Transferase</keyword>
<dbReference type="InterPro" id="IPR015424">
    <property type="entry name" value="PyrdxlP-dep_Trfase"/>
</dbReference>
<evidence type="ECO:0000256" key="1">
    <source>
        <dbReference type="ARBA" id="ARBA00001933"/>
    </source>
</evidence>
<dbReference type="GO" id="GO:0006520">
    <property type="term" value="P:amino acid metabolic process"/>
    <property type="evidence" value="ECO:0007669"/>
    <property type="project" value="InterPro"/>
</dbReference>
<name>A0A1G6LI08_9BACT</name>
<dbReference type="CDD" id="cd00609">
    <property type="entry name" value="AAT_like"/>
    <property type="match status" value="1"/>
</dbReference>
<organism evidence="7 8">
    <name type="scientific">Williamwhitmania taraxaci</name>
    <dbReference type="NCBI Taxonomy" id="1640674"/>
    <lineage>
        <taxon>Bacteria</taxon>
        <taxon>Pseudomonadati</taxon>
        <taxon>Bacteroidota</taxon>
        <taxon>Bacteroidia</taxon>
        <taxon>Bacteroidales</taxon>
        <taxon>Williamwhitmaniaceae</taxon>
        <taxon>Williamwhitmania</taxon>
    </lineage>
</organism>
<keyword evidence="3 7" id="KW-0032">Aminotransferase</keyword>
<keyword evidence="8" id="KW-1185">Reference proteome</keyword>
<accession>A0A1G6LI08</accession>